<evidence type="ECO:0000313" key="2">
    <source>
        <dbReference type="EMBL" id="TPX13528.1"/>
    </source>
</evidence>
<comment type="caution">
    <text evidence="2">The sequence shown here is derived from an EMBL/GenBank/DDBJ whole genome shotgun (WGS) entry which is preliminary data.</text>
</comment>
<evidence type="ECO:0000256" key="1">
    <source>
        <dbReference type="SAM" id="MobiDB-lite"/>
    </source>
</evidence>
<gene>
    <name evidence="2" type="ORF">E0L32_005999</name>
</gene>
<organism evidence="2 3">
    <name type="scientific">Thyridium curvatum</name>
    <dbReference type="NCBI Taxonomy" id="1093900"/>
    <lineage>
        <taxon>Eukaryota</taxon>
        <taxon>Fungi</taxon>
        <taxon>Dikarya</taxon>
        <taxon>Ascomycota</taxon>
        <taxon>Pezizomycotina</taxon>
        <taxon>Sordariomycetes</taxon>
        <taxon>Sordariomycetidae</taxon>
        <taxon>Thyridiales</taxon>
        <taxon>Thyridiaceae</taxon>
        <taxon>Thyridium</taxon>
    </lineage>
</organism>
<dbReference type="AlphaFoldDB" id="A0A507B9R9"/>
<reference evidence="2 3" key="1">
    <citation type="submission" date="2019-06" db="EMBL/GenBank/DDBJ databases">
        <title>Draft genome sequence of the filamentous fungus Phialemoniopsis curvata isolated from diesel fuel.</title>
        <authorList>
            <person name="Varaljay V.A."/>
            <person name="Lyon W.J."/>
            <person name="Crouch A.L."/>
            <person name="Drake C.E."/>
            <person name="Hollomon J.M."/>
            <person name="Nadeau L.J."/>
            <person name="Nunn H.S."/>
            <person name="Stevenson B.S."/>
            <person name="Bojanowski C.L."/>
            <person name="Crookes-Goodson W.J."/>
        </authorList>
    </citation>
    <scope>NUCLEOTIDE SEQUENCE [LARGE SCALE GENOMIC DNA]</scope>
    <source>
        <strain evidence="2 3">D216</strain>
    </source>
</reference>
<proteinExistence type="predicted"/>
<dbReference type="InParanoid" id="A0A507B9R9"/>
<dbReference type="GeneID" id="41973446"/>
<dbReference type="Proteomes" id="UP000319257">
    <property type="component" value="Unassembled WGS sequence"/>
</dbReference>
<evidence type="ECO:0000313" key="3">
    <source>
        <dbReference type="Proteomes" id="UP000319257"/>
    </source>
</evidence>
<feature type="region of interest" description="Disordered" evidence="1">
    <location>
        <begin position="472"/>
        <end position="497"/>
    </location>
</feature>
<accession>A0A507B9R9</accession>
<dbReference type="EMBL" id="SKBQ01000033">
    <property type="protein sequence ID" value="TPX13528.1"/>
    <property type="molecule type" value="Genomic_DNA"/>
</dbReference>
<dbReference type="OrthoDB" id="5278722at2759"/>
<dbReference type="RefSeq" id="XP_030995239.1">
    <property type="nucleotide sequence ID" value="XM_031140584.1"/>
</dbReference>
<keyword evidence="3" id="KW-1185">Reference proteome</keyword>
<feature type="compositionally biased region" description="Basic and acidic residues" evidence="1">
    <location>
        <begin position="381"/>
        <end position="394"/>
    </location>
</feature>
<feature type="region of interest" description="Disordered" evidence="1">
    <location>
        <begin position="356"/>
        <end position="403"/>
    </location>
</feature>
<protein>
    <submittedName>
        <fullName evidence="2">Uncharacterized protein</fullName>
    </submittedName>
</protein>
<dbReference type="STRING" id="1093900.A0A507B9R9"/>
<feature type="compositionally biased region" description="Basic and acidic residues" evidence="1">
    <location>
        <begin position="357"/>
        <end position="366"/>
    </location>
</feature>
<name>A0A507B9R9_9PEZI</name>
<sequence length="580" mass="63995">MIANGPSGWLLGDHTGHDHFCLRSLLAFFSNRVLKGGPRLLLHLALCLVGIILLTRLLPERVSDVTFGSSYSDLVRWKPGGKEDGQRPPSEEEIGGGLRIVVFGENGIAVPARSENGGGSESAKGWTEVLCKELNCTRYLSLIPTLKPPHRSLVSNDVFAAAVEEAIQDSQSANPPGPDYSFLHDQYPVSSDIPDLASQVSTFLSMPAPERPPRETLWVFNLGFWDVWSLAALPREDSFIYVDRLVQQVFVNVERLYQASLDGKSIAHSDYYGRTTPVPHLDPNSTYRSTGDPTIEPFRIVIPQIFDPSLTPAWARARPAAIKPHSKVEQQRNAVSLTERWNQGMANALESWVKTEAQNEKDEHGHNGVMSSKPPPNLTFGRRDVAEGNKKEEEPQPALPPPVRDAVLYDMPHYIIPLIIERQFRDLGLEDATGVGANETAAEFVEVLAPCVEVAYNNTSTEPSLAVSVKEIDNPNTGAPGDDVADDEQQQSKRTHDVRATLESMSFHPTTGRLGRRDGAACGDPENYLFHDAFTLSQRAIENIAQQSADMVRWNISIRAFWSSIGKPAHHRRAAGPWVG</sequence>